<feature type="region of interest" description="Disordered" evidence="3">
    <location>
        <begin position="545"/>
        <end position="596"/>
    </location>
</feature>
<organism evidence="5 6">
    <name type="scientific">Elysia crispata</name>
    <name type="common">lettuce slug</name>
    <dbReference type="NCBI Taxonomy" id="231223"/>
    <lineage>
        <taxon>Eukaryota</taxon>
        <taxon>Metazoa</taxon>
        <taxon>Spiralia</taxon>
        <taxon>Lophotrochozoa</taxon>
        <taxon>Mollusca</taxon>
        <taxon>Gastropoda</taxon>
        <taxon>Heterobranchia</taxon>
        <taxon>Euthyneura</taxon>
        <taxon>Panpulmonata</taxon>
        <taxon>Sacoglossa</taxon>
        <taxon>Placobranchoidea</taxon>
        <taxon>Plakobranchidae</taxon>
        <taxon>Elysia</taxon>
    </lineage>
</organism>
<dbReference type="PANTHER" id="PTHR21683">
    <property type="entry name" value="COILED-COIL DOMAIN-CONTAINING PROTEIN 42 LIKE-2-LIKE-RELATED"/>
    <property type="match status" value="1"/>
</dbReference>
<evidence type="ECO:0000313" key="5">
    <source>
        <dbReference type="EMBL" id="KAK3797831.1"/>
    </source>
</evidence>
<feature type="region of interest" description="Disordered" evidence="3">
    <location>
        <begin position="1"/>
        <end position="95"/>
    </location>
</feature>
<feature type="compositionally biased region" description="Basic residues" evidence="3">
    <location>
        <begin position="81"/>
        <end position="93"/>
    </location>
</feature>
<feature type="region of interest" description="Disordered" evidence="3">
    <location>
        <begin position="113"/>
        <end position="133"/>
    </location>
</feature>
<feature type="coiled-coil region" evidence="2">
    <location>
        <begin position="511"/>
        <end position="538"/>
    </location>
</feature>
<feature type="compositionally biased region" description="Basic and acidic residues" evidence="3">
    <location>
        <begin position="277"/>
        <end position="298"/>
    </location>
</feature>
<feature type="domain" description="DUF4200" evidence="4">
    <location>
        <begin position="156"/>
        <end position="273"/>
    </location>
</feature>
<feature type="coiled-coil region" evidence="2">
    <location>
        <begin position="170"/>
        <end position="203"/>
    </location>
</feature>
<sequence>MAESPATPAAVTPALSEVSQKKSKSRQENESRQSGRVTFPNSAKSGGSAHSLLTDDIVPKGNPFQMPPDSDIFLLRDKERQKKKQERIRQRNLRVHEKTTYASRVNFRTAAMIHPAESESEEEEESDKAVAVKDDPQFTIAVTRDRHVEKESLAEYIAKKREMFLVQYSLGVKRDEMRKLEEIAQAEEKKLELAEQYLEEDAAMFDEFLKENDKNSVEAIKIAEQEAKLKMEKVNEIKKINAQMVGIKSEISKHEDTLKEYQLYRSFLESLIPAEIQEERRKEKQKRKEEKRHDKELAGRMSASTESSEKPASNTSRDKSPSHSKKGKSKSSVSGSTPKVKATGVEEEKTMETSEAEDSDEELDLYFTDYQQLLDIFSELEEQNLSLIQNSQETEEALEEMKNNIKLTKVKMEKETKTLKDQIDKLQAQILKEEAKAADLKIKAKLFNYGEFKADDDQEQHLAELNKKVEDVYRNCIGDNEANISTLQMLTNIENRLEELFETIETMPADKVEAAERAKEKERRLKMREEKMEQLRIHQEERVRRALERAQAEPKKKTGKKLVFRSEPPQLKKKEDEGADQASREEEELAYYFSWQ</sequence>
<dbReference type="PANTHER" id="PTHR21683:SF3">
    <property type="entry name" value="CILIA AND FLAGELLA ASSOCIATED PROTEIN 100"/>
    <property type="match status" value="1"/>
</dbReference>
<dbReference type="GO" id="GO:0005856">
    <property type="term" value="C:cytoskeleton"/>
    <property type="evidence" value="ECO:0007669"/>
    <property type="project" value="UniProtKB-ARBA"/>
</dbReference>
<keyword evidence="6" id="KW-1185">Reference proteome</keyword>
<protein>
    <recommendedName>
        <fullName evidence="4">DUF4200 domain-containing protein</fullName>
    </recommendedName>
</protein>
<reference evidence="5" key="1">
    <citation type="journal article" date="2023" name="G3 (Bethesda)">
        <title>A reference genome for the long-term kleptoplast-retaining sea slug Elysia crispata morphotype clarki.</title>
        <authorList>
            <person name="Eastman K.E."/>
            <person name="Pendleton A.L."/>
            <person name="Shaikh M.A."/>
            <person name="Suttiyut T."/>
            <person name="Ogas R."/>
            <person name="Tomko P."/>
            <person name="Gavelis G."/>
            <person name="Widhalm J.R."/>
            <person name="Wisecaver J.H."/>
        </authorList>
    </citation>
    <scope>NUCLEOTIDE SEQUENCE</scope>
    <source>
        <strain evidence="5">ECLA1</strain>
    </source>
</reference>
<keyword evidence="1 2" id="KW-0175">Coiled coil</keyword>
<feature type="compositionally biased region" description="Polar residues" evidence="3">
    <location>
        <begin position="302"/>
        <end position="315"/>
    </location>
</feature>
<accession>A0AAE1B2R5</accession>
<evidence type="ECO:0000313" key="6">
    <source>
        <dbReference type="Proteomes" id="UP001283361"/>
    </source>
</evidence>
<dbReference type="InterPro" id="IPR051147">
    <property type="entry name" value="CFAP_domain-containing"/>
</dbReference>
<evidence type="ECO:0000256" key="1">
    <source>
        <dbReference type="ARBA" id="ARBA00023054"/>
    </source>
</evidence>
<name>A0AAE1B2R5_9GAST</name>
<gene>
    <name evidence="5" type="ORF">RRG08_052430</name>
</gene>
<feature type="compositionally biased region" description="Polar residues" evidence="3">
    <location>
        <begin position="34"/>
        <end position="45"/>
    </location>
</feature>
<dbReference type="Pfam" id="PF13863">
    <property type="entry name" value="DUF4200"/>
    <property type="match status" value="1"/>
</dbReference>
<comment type="caution">
    <text evidence="5">The sequence shown here is derived from an EMBL/GenBank/DDBJ whole genome shotgun (WGS) entry which is preliminary data.</text>
</comment>
<evidence type="ECO:0000256" key="3">
    <source>
        <dbReference type="SAM" id="MobiDB-lite"/>
    </source>
</evidence>
<feature type="coiled-coil region" evidence="2">
    <location>
        <begin position="377"/>
        <end position="443"/>
    </location>
</feature>
<dbReference type="InterPro" id="IPR025252">
    <property type="entry name" value="DUF4200"/>
</dbReference>
<evidence type="ECO:0000256" key="2">
    <source>
        <dbReference type="SAM" id="Coils"/>
    </source>
</evidence>
<dbReference type="EMBL" id="JAWDGP010000740">
    <property type="protein sequence ID" value="KAK3797831.1"/>
    <property type="molecule type" value="Genomic_DNA"/>
</dbReference>
<feature type="compositionally biased region" description="Low complexity" evidence="3">
    <location>
        <begin position="330"/>
        <end position="341"/>
    </location>
</feature>
<proteinExistence type="predicted"/>
<evidence type="ECO:0000259" key="4">
    <source>
        <dbReference type="Pfam" id="PF13863"/>
    </source>
</evidence>
<dbReference type="Proteomes" id="UP001283361">
    <property type="component" value="Unassembled WGS sequence"/>
</dbReference>
<feature type="compositionally biased region" description="Basic and acidic residues" evidence="3">
    <location>
        <begin position="545"/>
        <end position="556"/>
    </location>
</feature>
<feature type="region of interest" description="Disordered" evidence="3">
    <location>
        <begin position="274"/>
        <end position="362"/>
    </location>
</feature>
<dbReference type="AlphaFoldDB" id="A0AAE1B2R5"/>